<gene>
    <name evidence="2" type="ordered locus">Acry_2674</name>
</gene>
<keyword evidence="3" id="KW-1185">Reference proteome</keyword>
<feature type="compositionally biased region" description="Low complexity" evidence="1">
    <location>
        <begin position="101"/>
        <end position="122"/>
    </location>
</feature>
<dbReference type="AlphaFoldDB" id="A5G1Y3"/>
<dbReference type="Proteomes" id="UP000000245">
    <property type="component" value="Chromosome"/>
</dbReference>
<feature type="compositionally biased region" description="Gly residues" evidence="1">
    <location>
        <begin position="79"/>
        <end position="94"/>
    </location>
</feature>
<evidence type="ECO:0000256" key="1">
    <source>
        <dbReference type="SAM" id="MobiDB-lite"/>
    </source>
</evidence>
<proteinExistence type="predicted"/>
<feature type="region of interest" description="Disordered" evidence="1">
    <location>
        <begin position="1"/>
        <end position="36"/>
    </location>
</feature>
<dbReference type="HOGENOM" id="CLU_1182948_0_0_5"/>
<dbReference type="KEGG" id="acr:Acry_2674"/>
<evidence type="ECO:0000313" key="3">
    <source>
        <dbReference type="Proteomes" id="UP000000245"/>
    </source>
</evidence>
<reference evidence="2 3" key="1">
    <citation type="submission" date="2007-05" db="EMBL/GenBank/DDBJ databases">
        <title>Complete sequence of chromosome of Acidiphilium cryptum JF-5.</title>
        <authorList>
            <consortium name="US DOE Joint Genome Institute"/>
            <person name="Copeland A."/>
            <person name="Lucas S."/>
            <person name="Lapidus A."/>
            <person name="Barry K."/>
            <person name="Detter J.C."/>
            <person name="Glavina del Rio T."/>
            <person name="Hammon N."/>
            <person name="Israni S."/>
            <person name="Dalin E."/>
            <person name="Tice H."/>
            <person name="Pitluck S."/>
            <person name="Sims D."/>
            <person name="Brettin T."/>
            <person name="Bruce D."/>
            <person name="Han C."/>
            <person name="Schmutz J."/>
            <person name="Larimer F."/>
            <person name="Land M."/>
            <person name="Hauser L."/>
            <person name="Kyrpides N."/>
            <person name="Kim E."/>
            <person name="Magnuson T."/>
            <person name="Richardson P."/>
        </authorList>
    </citation>
    <scope>NUCLEOTIDE SEQUENCE [LARGE SCALE GENOMIC DNA]</scope>
    <source>
        <strain evidence="2 3">JF-5</strain>
    </source>
</reference>
<dbReference type="STRING" id="349163.Acry_2674"/>
<dbReference type="EMBL" id="CP000697">
    <property type="protein sequence ID" value="ABQ31865.1"/>
    <property type="molecule type" value="Genomic_DNA"/>
</dbReference>
<protein>
    <submittedName>
        <fullName evidence="2">Uncharacterized protein</fullName>
    </submittedName>
</protein>
<name>A5G1Y3_ACICJ</name>
<organism evidence="2 3">
    <name type="scientific">Acidiphilium cryptum (strain JF-5)</name>
    <dbReference type="NCBI Taxonomy" id="349163"/>
    <lineage>
        <taxon>Bacteria</taxon>
        <taxon>Pseudomonadati</taxon>
        <taxon>Pseudomonadota</taxon>
        <taxon>Alphaproteobacteria</taxon>
        <taxon>Acetobacterales</taxon>
        <taxon>Acidocellaceae</taxon>
        <taxon>Acidiphilium</taxon>
    </lineage>
</organism>
<sequence>MGSGGRGRGARAAERIRAGLGRAVRPGRRVGGDRGAGCAGAAGARLRCFGEQNPEGAAERAEDAAEPGFGGDEGAGFGFGEEGAELRGGGGGFGHRGEQPAPAARQVRRAAGAGRARGGFARARTRRRCAGGEAGKAGDGALQAGPEQDGQGVGIGEGGAAPALPRRFTSERPGSTAPGDCGAEGVKDRGEAGGQVHAEQKTMDGRGWAIVFHAHRLCDRGHLAASQISITIPT</sequence>
<feature type="region of interest" description="Disordered" evidence="1">
    <location>
        <begin position="79"/>
        <end position="200"/>
    </location>
</feature>
<accession>A5G1Y3</accession>
<evidence type="ECO:0000313" key="2">
    <source>
        <dbReference type="EMBL" id="ABQ31865.1"/>
    </source>
</evidence>